<sequence length="86" mass="10146">MIEVQQFLTQTHLDLKQQTTERNPPSIIIIGLPSPLQRTSHVMHLWDIYREKKAVEVQRGCLKRDWRTAARSIPCSRYLPPLIHYP</sequence>
<keyword evidence="2" id="KW-1185">Reference proteome</keyword>
<protein>
    <submittedName>
        <fullName evidence="1">Uncharacterized protein</fullName>
    </submittedName>
</protein>
<dbReference type="Proteomes" id="UP001054945">
    <property type="component" value="Unassembled WGS sequence"/>
</dbReference>
<gene>
    <name evidence="1" type="ORF">CEXT_214531</name>
</gene>
<evidence type="ECO:0000313" key="1">
    <source>
        <dbReference type="EMBL" id="GIY27742.1"/>
    </source>
</evidence>
<evidence type="ECO:0000313" key="2">
    <source>
        <dbReference type="Proteomes" id="UP001054945"/>
    </source>
</evidence>
<comment type="caution">
    <text evidence="1">The sequence shown here is derived from an EMBL/GenBank/DDBJ whole genome shotgun (WGS) entry which is preliminary data.</text>
</comment>
<proteinExistence type="predicted"/>
<name>A0AAV4S2C3_CAEEX</name>
<accession>A0AAV4S2C3</accession>
<reference evidence="1 2" key="1">
    <citation type="submission" date="2021-06" db="EMBL/GenBank/DDBJ databases">
        <title>Caerostris extrusa draft genome.</title>
        <authorList>
            <person name="Kono N."/>
            <person name="Arakawa K."/>
        </authorList>
    </citation>
    <scope>NUCLEOTIDE SEQUENCE [LARGE SCALE GENOMIC DNA]</scope>
</reference>
<dbReference type="AlphaFoldDB" id="A0AAV4S2C3"/>
<organism evidence="1 2">
    <name type="scientific">Caerostris extrusa</name>
    <name type="common">Bark spider</name>
    <name type="synonym">Caerostris bankana</name>
    <dbReference type="NCBI Taxonomy" id="172846"/>
    <lineage>
        <taxon>Eukaryota</taxon>
        <taxon>Metazoa</taxon>
        <taxon>Ecdysozoa</taxon>
        <taxon>Arthropoda</taxon>
        <taxon>Chelicerata</taxon>
        <taxon>Arachnida</taxon>
        <taxon>Araneae</taxon>
        <taxon>Araneomorphae</taxon>
        <taxon>Entelegynae</taxon>
        <taxon>Araneoidea</taxon>
        <taxon>Araneidae</taxon>
        <taxon>Caerostris</taxon>
    </lineage>
</organism>
<dbReference type="EMBL" id="BPLR01008845">
    <property type="protein sequence ID" value="GIY27742.1"/>
    <property type="molecule type" value="Genomic_DNA"/>
</dbReference>